<dbReference type="Pfam" id="PF26108">
    <property type="entry name" value="GH_Mok13"/>
    <property type="match status" value="1"/>
</dbReference>
<comment type="similarity">
    <text evidence="1">Belongs to the glycosyltransferase group 1 family.</text>
</comment>
<dbReference type="InterPro" id="IPR001296">
    <property type="entry name" value="Glyco_trans_1"/>
</dbReference>
<name>A0A0F8A071_9HYPO</name>
<keyword evidence="3" id="KW-0328">Glycosyltransferase</keyword>
<dbReference type="InterPro" id="IPR017853">
    <property type="entry name" value="GH"/>
</dbReference>
<dbReference type="PANTHER" id="PTHR47182:SF2">
    <property type="entry name" value="CELL WALL ALPHA-1,3-GLUCAN SYNTHASE AGS1"/>
    <property type="match status" value="1"/>
</dbReference>
<evidence type="ECO:0000256" key="7">
    <source>
        <dbReference type="SAM" id="MobiDB-lite"/>
    </source>
</evidence>
<dbReference type="Proteomes" id="UP000054481">
    <property type="component" value="Unassembled WGS sequence"/>
</dbReference>
<dbReference type="PANTHER" id="PTHR47182">
    <property type="entry name" value="CELL WALL ALPHA-1,3-GLUCAN SYNTHASE AGS1-RELATED"/>
    <property type="match status" value="1"/>
</dbReference>
<dbReference type="SUPFAM" id="SSF53756">
    <property type="entry name" value="UDP-Glycosyltransferase/glycogen phosphorylase"/>
    <property type="match status" value="1"/>
</dbReference>
<evidence type="ECO:0000313" key="11">
    <source>
        <dbReference type="EMBL" id="KJZ75117.1"/>
    </source>
</evidence>
<dbReference type="InterPro" id="IPR058658">
    <property type="entry name" value="Mok11-13/Ags1-like_Ig_2"/>
</dbReference>
<dbReference type="Pfam" id="PF26127">
    <property type="entry name" value="12TM_Mok13"/>
    <property type="match status" value="1"/>
</dbReference>
<evidence type="ECO:0000256" key="5">
    <source>
        <dbReference type="ARBA" id="ARBA00023316"/>
    </source>
</evidence>
<dbReference type="CDD" id="cd11323">
    <property type="entry name" value="AmyAc_AGS"/>
    <property type="match status" value="1"/>
</dbReference>
<dbReference type="SMART" id="SM00642">
    <property type="entry name" value="Aamy"/>
    <property type="match status" value="1"/>
</dbReference>
<proteinExistence type="inferred from homology"/>
<dbReference type="Pfam" id="PF08323">
    <property type="entry name" value="Glyco_transf_5"/>
    <property type="match status" value="1"/>
</dbReference>
<protein>
    <recommendedName>
        <fullName evidence="2">alpha-1,3-glucan synthase</fullName>
        <ecNumber evidence="2">2.4.1.183</ecNumber>
    </recommendedName>
</protein>
<dbReference type="SUPFAM" id="SSF51445">
    <property type="entry name" value="(Trans)glycosidases"/>
    <property type="match status" value="1"/>
</dbReference>
<keyword evidence="4" id="KW-0808">Transferase</keyword>
<dbReference type="FunFam" id="3.40.50.2000:FF:000058">
    <property type="entry name" value="Alpha-1,3-glucan synthase Ags1"/>
    <property type="match status" value="1"/>
</dbReference>
<dbReference type="EC" id="2.4.1.183" evidence="2"/>
<dbReference type="Pfam" id="PF00128">
    <property type="entry name" value="Alpha-amylase"/>
    <property type="match status" value="1"/>
</dbReference>
<sequence length="2361" mass="265764">MASLRRTSGPWCRQVTFALVLNWLLAAVSGLKYDPNFVEYNLNTNQNGTLPLEYDGTWDNHVYTPSPDNWRFPFYTIMVDRFVNGDPLNDNINGTIFEQDTTSTKLRYGGDVAGLIDSLDYIQGMGIKCIYVTGSIFINLPWQYDSYSPVDNTLLDLHFGTIQEWRGAVDEVHKRGMYIIMDNTMSTLSDLIGFEDYKNSSAPFEPKELKTFWKTDRRYLDWTFNDQYNETCSHFPRLYLEDGNEAGPEVYNKFKGCYDGEFDQYGDTEAFGFYPDYRRQLTKFNSVQDRLREWVPSVNEKLAHFSCILIKMLDIDGFRYDKALQITVDAQGQFAKRMRECARSVGKHNFFQPGEVTGGNTLGAIYIGRGRQPNQRLQNIDTAGNLTNATDLDLFLRDPDHQALDGVAFHYSFYRHLVFFLGLDGAARSPYDLPDNFVEAWNEVLLTNDLINANTGKTDPRHMYGAGNQDTFRWPGLTLGNERSLMGLFISTLHIPGIPLLMWGEEQAYYTLDSTATNYMYGRQPLSPAPAWQTHGCYKLEGDKYYQMPYDSVRKGCQDEKLSWDHRDPAHPMRNILKHMYKLREQYPVLQDGLWLQQLSNHTEDIKYPGNSGVATTTGLFSVLRHQLGSQNLGQNVVPVWLLYSNRNTTWTYTLNCSDKETALVSPFKSGARVKNLFFPHDEMLLEDSPNSLTYTGETGINGCVRNVTMKPFEFRAYVPLKDFKGPPPMLTKFLPGHDYRLEANETDNVVPIEFQASAAMNCDSFKDAIKFKSTTDDGSTPQIDLKTVECKKVSDPVADWTGAINSAWSWRANLTRVKPGIHEIIVTNPSTLDGAASTGTTDRFILRIGPNDNPLVFPQLSTYASNLLSRTAGGDLKLSHKASGASKFRYSTNWESSWSEWMDYESETVIQKQKWSGTKEQAWQGEHVVVQYFSKTLGTSSYKVHADLDFNQPRRFPHLYAVGPFNDFGYDAGVSNTLKQKGNSEWEWHFMDEWPTIMQLSVWGLNPDEKPDKSFMYGDVREDFTLERVSPASLGIEAINITKAPAKPALAYRLVVNDATMRYELLPQGNMWTQLVIYILLFVLPIIGGLAAVHAFKSSFYKVKLNKQGLHDKYKLRALVRNVRTYLFGEPGMKKLKDESAGDFANAPIALREKAPKRRSVLIATLEYNIDDWDIKVKIGGLGVMAQLMGKALDHLDLIWVVPCVGDITYPVDTPAEDMVVTIMDRVYQIKVQYHKLGNTTFVLLDAPVFAKQTKAVPYPSRMDDLESAIYYSAWNQCIAETMNRFSVDLYHINDYHGALAPLYLLPRTVPAALSLHNAEFQGMWPMRTSEESKEVCKVFNLDQDVVKKFCQYGSVFNLLNAGASYLRVYQRGFGAVGVSEKYGDRSFARYPIFWGLPKIGQLPNPDPTDTAAWDKKKFLNDKTIEINQDYEANRGEDKRQAQEWAGLEVNPNAELFVFVGRWSMQKGVDLIADVFPSILERHPTTQLICVGPVIDLYGRFAALKLSKLMEMYPGRVYSRPEFTALPPCIFSGAEFALIPSRDEPFGLVAVEFGRKGALGVGARVGGLGQMPGWWYTVESTKASYLIKQFKRAIESALSSDQSARAKMRAWSAKQRFPVAEWVENLGKLHDGVMKSHKKNRDRGAKMPALSMSNESRGTLAIRRADSPYTDSSPAWVRTIPDRDSRSATPIHTPGESTRVNSPCPQTGDPLLAQFPSFSPFESPRNLSEPDPFDDPMVLTPTVRLGMHENGSSATLLSMDEVVGNRQDYKLQQTDPFFTDSNGEFYRSLDKRLDGLTAKNSLTDLCLEKFLVKSEEEWFDMYRKAKLGRSSLGRSGLSREALGSANSSRSRLGFGLRQADGTSLRPPSGSSLGSRVPHSLSSMSLSNVEREHESPPITEVSPSERSSAEFRDQFALPLNYVPPSGTARYLQYHLGDWPIYAVLLVVNQVIATNPLQVTLLAGQLSQTSVKLSVIESVYLVSTVIWYAMSRILPLRYCLSLPYLLYGACFMILAWSPFSSSTTTLGWVQNVAIGCYTFASSSGSLAFAFNFGTEGGSSITKWIQRMVIVQGLSQFYTMGLWALGSSMAFNRANDLPVNPLSTSRWLLAICLPLTFLLWAIGFVLYTGLPKFYRDSPGAVSQLWKSLLRRKTIGWYLFAVIVQNYFMGTLYGRNWSFLFSSKVLPVWSVILLALGSLVVWAILLFLLAMFSEGHPWLFPMFAVGLGAPRWAQIWWGTSRIGLWMPWAGGPIASALLSRTLWLWLGVLDGLQGGAVGMILMLTLTRIHVAAACTAAQILGSAANILARHTAPNKLGPGTVFPDPSQGIEFVASSYWFWIVLGLQLLLCVGYFKFFRKDQVSKP</sequence>
<dbReference type="GO" id="GO:0009277">
    <property type="term" value="C:fungal-type cell wall"/>
    <property type="evidence" value="ECO:0007669"/>
    <property type="project" value="TreeGrafter"/>
</dbReference>
<dbReference type="FunFam" id="3.20.20.80:FF:000073">
    <property type="entry name" value="Alpha-1,3-glucan synthase Ags2"/>
    <property type="match status" value="1"/>
</dbReference>
<dbReference type="EMBL" id="KQ030520">
    <property type="protein sequence ID" value="KJZ75117.1"/>
    <property type="molecule type" value="Genomic_DNA"/>
</dbReference>
<feature type="transmembrane region" description="Helical" evidence="8">
    <location>
        <begin position="1076"/>
        <end position="1097"/>
    </location>
</feature>
<feature type="transmembrane region" description="Helical" evidence="8">
    <location>
        <begin position="2030"/>
        <end position="2051"/>
    </location>
</feature>
<dbReference type="InterPro" id="IPR013534">
    <property type="entry name" value="Starch_synth_cat_dom"/>
</dbReference>
<evidence type="ECO:0000256" key="1">
    <source>
        <dbReference type="ARBA" id="ARBA00006122"/>
    </source>
</evidence>
<feature type="transmembrane region" description="Helical" evidence="8">
    <location>
        <begin position="2104"/>
        <end position="2125"/>
    </location>
</feature>
<feature type="domain" description="Glycosyl hydrolase family 13 catalytic" evidence="10">
    <location>
        <begin position="76"/>
        <end position="527"/>
    </location>
</feature>
<dbReference type="GO" id="GO:0070600">
    <property type="term" value="P:fungal-type cell wall (1-&gt;3)-alpha-glucan biosynthetic process"/>
    <property type="evidence" value="ECO:0007669"/>
    <property type="project" value="TreeGrafter"/>
</dbReference>
<dbReference type="InterPro" id="IPR058655">
    <property type="entry name" value="Mok11-14/Ags1-like"/>
</dbReference>
<feature type="chain" id="PRO_5002526175" description="alpha-1,3-glucan synthase" evidence="9">
    <location>
        <begin position="31"/>
        <end position="2361"/>
    </location>
</feature>
<evidence type="ECO:0000256" key="8">
    <source>
        <dbReference type="SAM" id="Phobius"/>
    </source>
</evidence>
<evidence type="ECO:0000256" key="2">
    <source>
        <dbReference type="ARBA" id="ARBA00012688"/>
    </source>
</evidence>
<dbReference type="FunFam" id="3.40.50.2000:FF:000052">
    <property type="entry name" value="Alpha-1,3-glucan synthase Ags2"/>
    <property type="match status" value="1"/>
</dbReference>
<feature type="compositionally biased region" description="Polar residues" evidence="7">
    <location>
        <begin position="1688"/>
        <end position="1704"/>
    </location>
</feature>
<feature type="signal peptide" evidence="9">
    <location>
        <begin position="1"/>
        <end position="30"/>
    </location>
</feature>
<feature type="compositionally biased region" description="Low complexity" evidence="7">
    <location>
        <begin position="1864"/>
        <end position="1876"/>
    </location>
</feature>
<dbReference type="InterPro" id="IPR058654">
    <property type="entry name" value="Mok11-14/Ags1-like_TM"/>
</dbReference>
<keyword evidence="8" id="KW-0472">Membrane</keyword>
<feature type="transmembrane region" description="Helical" evidence="8">
    <location>
        <begin position="2001"/>
        <end position="2018"/>
    </location>
</feature>
<evidence type="ECO:0000256" key="9">
    <source>
        <dbReference type="SAM" id="SignalP"/>
    </source>
</evidence>
<evidence type="ECO:0000256" key="3">
    <source>
        <dbReference type="ARBA" id="ARBA00022676"/>
    </source>
</evidence>
<dbReference type="OrthoDB" id="512920at2759"/>
<accession>A0A0F8A071</accession>
<dbReference type="Pfam" id="PF26111">
    <property type="entry name" value="Ig_Mok13"/>
    <property type="match status" value="1"/>
</dbReference>
<evidence type="ECO:0000256" key="6">
    <source>
        <dbReference type="ARBA" id="ARBA00048960"/>
    </source>
</evidence>
<keyword evidence="8" id="KW-1133">Transmembrane helix</keyword>
<feature type="transmembrane region" description="Helical" evidence="8">
    <location>
        <begin position="2063"/>
        <end position="2084"/>
    </location>
</feature>
<feature type="transmembrane region" description="Helical" evidence="8">
    <location>
        <begin position="2183"/>
        <end position="2208"/>
    </location>
</feature>
<dbReference type="Pfam" id="PF26114">
    <property type="entry name" value="Ig_2_Mok13"/>
    <property type="match status" value="1"/>
</dbReference>
<feature type="region of interest" description="Disordered" evidence="7">
    <location>
        <begin position="1857"/>
        <end position="1907"/>
    </location>
</feature>
<evidence type="ECO:0000256" key="4">
    <source>
        <dbReference type="ARBA" id="ARBA00022679"/>
    </source>
</evidence>
<feature type="transmembrane region" description="Helical" evidence="8">
    <location>
        <begin position="2215"/>
        <end position="2234"/>
    </location>
</feature>
<feature type="region of interest" description="Disordered" evidence="7">
    <location>
        <begin position="1672"/>
        <end position="1704"/>
    </location>
</feature>
<keyword evidence="9" id="KW-0732">Signal</keyword>
<feature type="transmembrane region" description="Helical" evidence="8">
    <location>
        <begin position="2287"/>
        <end position="2305"/>
    </location>
</feature>
<evidence type="ECO:0000313" key="12">
    <source>
        <dbReference type="Proteomes" id="UP000054481"/>
    </source>
</evidence>
<dbReference type="Gene3D" id="3.40.50.2000">
    <property type="entry name" value="Glycogen Phosphorylase B"/>
    <property type="match status" value="2"/>
</dbReference>
<feature type="transmembrane region" description="Helical" evidence="8">
    <location>
        <begin position="2152"/>
        <end position="2171"/>
    </location>
</feature>
<keyword evidence="5" id="KW-0961">Cell wall biogenesis/degradation</keyword>
<dbReference type="InterPro" id="IPR006047">
    <property type="entry name" value="GH13_cat_dom"/>
</dbReference>
<dbReference type="InterPro" id="IPR058657">
    <property type="entry name" value="Mok11-13/Ags1-like_Ig"/>
</dbReference>
<reference evidence="11 12" key="1">
    <citation type="journal article" date="2014" name="Genome Biol. Evol.">
        <title>Comparative genomics and transcriptomics analyses reveal divergent lifestyle features of nematode endoparasitic fungus Hirsutella minnesotensis.</title>
        <authorList>
            <person name="Lai Y."/>
            <person name="Liu K."/>
            <person name="Zhang X."/>
            <person name="Zhang X."/>
            <person name="Li K."/>
            <person name="Wang N."/>
            <person name="Shu C."/>
            <person name="Wu Y."/>
            <person name="Wang C."/>
            <person name="Bushley K.E."/>
            <person name="Xiang M."/>
            <person name="Liu X."/>
        </authorList>
    </citation>
    <scope>NUCLEOTIDE SEQUENCE [LARGE SCALE GENOMIC DNA]</scope>
    <source>
        <strain evidence="11 12">3608</strain>
    </source>
</reference>
<gene>
    <name evidence="11" type="ORF">HIM_05603</name>
</gene>
<dbReference type="InterPro" id="IPR058659">
    <property type="entry name" value="Mok11-13/Ags1-like_CBM"/>
</dbReference>
<dbReference type="InterPro" id="IPR058656">
    <property type="entry name" value="Mok11-13/Ags1-like_GH"/>
</dbReference>
<keyword evidence="8" id="KW-0812">Transmembrane</keyword>
<keyword evidence="12" id="KW-1185">Reference proteome</keyword>
<feature type="transmembrane region" description="Helical" evidence="8">
    <location>
        <begin position="2259"/>
        <end position="2280"/>
    </location>
</feature>
<dbReference type="Gene3D" id="3.20.20.80">
    <property type="entry name" value="Glycosidases"/>
    <property type="match status" value="2"/>
</dbReference>
<organism evidence="11 12">
    <name type="scientific">Hirsutella minnesotensis 3608</name>
    <dbReference type="NCBI Taxonomy" id="1043627"/>
    <lineage>
        <taxon>Eukaryota</taxon>
        <taxon>Fungi</taxon>
        <taxon>Dikarya</taxon>
        <taxon>Ascomycota</taxon>
        <taxon>Pezizomycotina</taxon>
        <taxon>Sordariomycetes</taxon>
        <taxon>Hypocreomycetidae</taxon>
        <taxon>Hypocreales</taxon>
        <taxon>Ophiocordycipitaceae</taxon>
        <taxon>Hirsutella</taxon>
    </lineage>
</organism>
<comment type="catalytic activity">
    <reaction evidence="6">
        <text>[(1-&gt;3)-alpha-D-glucosyl](n) + UDP-alpha-D-glucose = [(1-&gt;3)-alpha-D-glucosyl](n+1) + UDP + H(+)</text>
        <dbReference type="Rhea" id="RHEA:19749"/>
        <dbReference type="Rhea" id="RHEA-COMP:11150"/>
        <dbReference type="Rhea" id="RHEA-COMP:11151"/>
        <dbReference type="ChEBI" id="CHEBI:15378"/>
        <dbReference type="ChEBI" id="CHEBI:28100"/>
        <dbReference type="ChEBI" id="CHEBI:58223"/>
        <dbReference type="ChEBI" id="CHEBI:58885"/>
        <dbReference type="EC" id="2.4.1.183"/>
    </reaction>
</comment>
<evidence type="ECO:0000259" key="10">
    <source>
        <dbReference type="SMART" id="SM00642"/>
    </source>
</evidence>
<dbReference type="GO" id="GO:0047657">
    <property type="term" value="F:alpha-1,3-glucan synthase activity"/>
    <property type="evidence" value="ECO:0007669"/>
    <property type="project" value="UniProtKB-EC"/>
</dbReference>
<feature type="transmembrane region" description="Helical" evidence="8">
    <location>
        <begin position="2333"/>
        <end position="2353"/>
    </location>
</feature>
<dbReference type="CDD" id="cd03791">
    <property type="entry name" value="GT5_Glycogen_synthase_DULL1-like"/>
    <property type="match status" value="1"/>
</dbReference>
<dbReference type="Pfam" id="PF00534">
    <property type="entry name" value="Glycos_transf_1"/>
    <property type="match status" value="1"/>
</dbReference>
<dbReference type="Pfam" id="PF26122">
    <property type="entry name" value="CBM_Mok13"/>
    <property type="match status" value="1"/>
</dbReference>